<dbReference type="SUPFAM" id="SSF52402">
    <property type="entry name" value="Adenine nucleotide alpha hydrolases-like"/>
    <property type="match status" value="1"/>
</dbReference>
<evidence type="ECO:0008006" key="3">
    <source>
        <dbReference type="Google" id="ProtNLM"/>
    </source>
</evidence>
<dbReference type="Proteomes" id="UP001177212">
    <property type="component" value="Unassembled WGS sequence"/>
</dbReference>
<reference evidence="1" key="1">
    <citation type="submission" date="2023-07" db="EMBL/GenBank/DDBJ databases">
        <title>Genome content predicts the carbon catabolic preferences of heterotrophic bacteria.</title>
        <authorList>
            <person name="Gralka M."/>
        </authorList>
    </citation>
    <scope>NUCLEOTIDE SEQUENCE</scope>
    <source>
        <strain evidence="1">4G09</strain>
    </source>
</reference>
<dbReference type="RefSeq" id="WP_305471456.1">
    <property type="nucleotide sequence ID" value="NZ_JAUYVT010000003.1"/>
</dbReference>
<organism evidence="1 2">
    <name type="scientific">Pseudoalteromonas marina</name>
    <dbReference type="NCBI Taxonomy" id="267375"/>
    <lineage>
        <taxon>Bacteria</taxon>
        <taxon>Pseudomonadati</taxon>
        <taxon>Pseudomonadota</taxon>
        <taxon>Gammaproteobacteria</taxon>
        <taxon>Alteromonadales</taxon>
        <taxon>Pseudoalteromonadaceae</taxon>
        <taxon>Pseudoalteromonas</taxon>
    </lineage>
</organism>
<name>A0ABT9FB79_9GAMM</name>
<evidence type="ECO:0000313" key="1">
    <source>
        <dbReference type="EMBL" id="MDP2564049.1"/>
    </source>
</evidence>
<protein>
    <recommendedName>
        <fullName evidence="3">Asparagine synthetase domain-containing protein</fullName>
    </recommendedName>
</protein>
<evidence type="ECO:0000313" key="2">
    <source>
        <dbReference type="Proteomes" id="UP001177212"/>
    </source>
</evidence>
<comment type="caution">
    <text evidence="1">The sequence shown here is derived from an EMBL/GenBank/DDBJ whole genome shotgun (WGS) entry which is preliminary data.</text>
</comment>
<accession>A0ABT9FB79</accession>
<gene>
    <name evidence="1" type="ORF">Q8W34_05355</name>
</gene>
<proteinExistence type="predicted"/>
<dbReference type="EMBL" id="JAUYVT010000003">
    <property type="protein sequence ID" value="MDP2564049.1"/>
    <property type="molecule type" value="Genomic_DNA"/>
</dbReference>
<sequence>MFSRQILINHKNSKSIQIPCGFKHTLIDNYDVYYHELNEVNYYKSKTFECMVIGTIVYPEQTNFNLEALLSDCNTETTFELINQKLSRCCGRYYLLYNGMDGAFLRSDATSLAQINYSGQTKQIATDINLLKQSGLNVTKNKRAEKFYKEVFPKKGNGNAWVGDETPFNEISKVLPNHALNLNSFDVVRYWPWKKFTIERFEHAVENIARELQLLLQAFSEVSPLSIAVTAGNDSRIMAAAAKPIKGDVYYFVDKLSFMDDNHSDIVIGRTVCDALNVNFNVHRNFELLDNVPEEFKSDYFESVFYALPKRLPEVYYYSKHLHNRINICGVGEYGRSVYGEHMFDTDTNFLCYKYQCINSSYANTVTHKWMTDIKKHEFASSYPINTLYYCEQRLGNWGAVGNAESDIAFEEVNPFASHAIIEKMICLNPKFTTYTKNQLFSQLINTLAPELNTIPINPKSSFLAKLKAYFKGSSSFRFIDKIKYRLSSRLGAKTA</sequence>
<keyword evidence="2" id="KW-1185">Reference proteome</keyword>